<accession>A0ABW3E9J8</accession>
<dbReference type="EMBL" id="JBHTHX010003498">
    <property type="protein sequence ID" value="MFD0891802.1"/>
    <property type="molecule type" value="Genomic_DNA"/>
</dbReference>
<dbReference type="Proteomes" id="UP001597024">
    <property type="component" value="Unassembled WGS sequence"/>
</dbReference>
<evidence type="ECO:0000313" key="2">
    <source>
        <dbReference type="Proteomes" id="UP001597024"/>
    </source>
</evidence>
<gene>
    <name evidence="1" type="ORF">ACFQ08_45235</name>
</gene>
<keyword evidence="2" id="KW-1185">Reference proteome</keyword>
<evidence type="ECO:0008006" key="3">
    <source>
        <dbReference type="Google" id="ProtNLM"/>
    </source>
</evidence>
<proteinExistence type="predicted"/>
<sequence length="181" mass="19607">ALRRLLDFYLASAQSAHRLAYDGSTLAEQLSVTGPGHTFASADEAVAWLTIEAESLFATVAQTTAHTTARATAHTAAQAAHTTVQMTAQALLAAADLLLAMEPLLESGSHAREFERRARETLAAAQRFGAPSSELRCRYVLGRVLFGSNRLVEARKEFEASLGLAVRGRHAGVDEHRLRRR</sequence>
<feature type="non-terminal residue" evidence="1">
    <location>
        <position position="181"/>
    </location>
</feature>
<protein>
    <recommendedName>
        <fullName evidence="3">Transcriptional regulator</fullName>
    </recommendedName>
</protein>
<comment type="caution">
    <text evidence="1">The sequence shown here is derived from an EMBL/GenBank/DDBJ whole genome shotgun (WGS) entry which is preliminary data.</text>
</comment>
<organism evidence="1 2">
    <name type="scientific">Streptosporangium algeriense</name>
    <dbReference type="NCBI Taxonomy" id="1682748"/>
    <lineage>
        <taxon>Bacteria</taxon>
        <taxon>Bacillati</taxon>
        <taxon>Actinomycetota</taxon>
        <taxon>Actinomycetes</taxon>
        <taxon>Streptosporangiales</taxon>
        <taxon>Streptosporangiaceae</taxon>
        <taxon>Streptosporangium</taxon>
    </lineage>
</organism>
<feature type="non-terminal residue" evidence="1">
    <location>
        <position position="1"/>
    </location>
</feature>
<evidence type="ECO:0000313" key="1">
    <source>
        <dbReference type="EMBL" id="MFD0891802.1"/>
    </source>
</evidence>
<reference evidence="2" key="1">
    <citation type="journal article" date="2019" name="Int. J. Syst. Evol. Microbiol.">
        <title>The Global Catalogue of Microorganisms (GCM) 10K type strain sequencing project: providing services to taxonomists for standard genome sequencing and annotation.</title>
        <authorList>
            <consortium name="The Broad Institute Genomics Platform"/>
            <consortium name="The Broad Institute Genome Sequencing Center for Infectious Disease"/>
            <person name="Wu L."/>
            <person name="Ma J."/>
        </authorList>
    </citation>
    <scope>NUCLEOTIDE SEQUENCE [LARGE SCALE GENOMIC DNA]</scope>
    <source>
        <strain evidence="2">CCUG 62974</strain>
    </source>
</reference>
<name>A0ABW3E9J8_9ACTN</name>